<dbReference type="EMBL" id="CP060122">
    <property type="protein sequence ID" value="QNG45338.1"/>
    <property type="molecule type" value="Genomic_DNA"/>
</dbReference>
<gene>
    <name evidence="1" type="ORF">H3V42_26635</name>
</gene>
<reference evidence="1 2" key="1">
    <citation type="submission" date="2020-07" db="EMBL/GenBank/DDBJ databases">
        <title>Whole genome sequence of Sphingobium yanoikuyae A3.</title>
        <authorList>
            <person name="Han S.-S."/>
        </authorList>
    </citation>
    <scope>NUCLEOTIDE SEQUENCE [LARGE SCALE GENOMIC DNA]</scope>
    <source>
        <strain evidence="1 2">A3</strain>
    </source>
</reference>
<sequence length="563" mass="61771">MDALFDEYGRHWFEPDDPTIALLASLHNEGEIDLLALVSPAALEPHKGHRFFQGQHLYQALITKLDASAEALMWAVETLRVAAGQDAAAGFPIEEFAKWCGGDPKRPAELLALIDAEVPHADRYLIIAIKNGVAVDPTYFTDRAYQFLETGTEMQRLGAINALGQIDLPTEADWDRLITAFNAALAPDPGDDVRSALLQAVARRVPGASPDRIASLEAVAVRAITPLGEQLLFEAARTLAFSFGDLPSTLVDVLFGALMAVDAGHQGTIDLLDLALVKLVEIGASEKARSFVEIVLGRQEGALKFKQFDSLIHKIFELGGVVLEDWVIAWLRLGIFRLCDQMDKAMFGAGTDEILFAIDFTRFGLREAEYAFLARKTIATFFLKPMVMTSILTSLVRFAPPAAAEEIEALLIEPVLMNYSGVASDFLKPVADDPADAAAPAAGRALHGLETYIEGLRTIGIVKELQPSERERQLEWERHSDAMNEAMRAARKKSIFAQIATESMMLYGNRAVSWIDHPDEPPRRVETELASIGSSFEMPRVDTVDPLGLQLMLLHFRAEGPPA</sequence>
<accession>A0A9X7YCK3</accession>
<organism evidence="1 2">
    <name type="scientific">Sphingobium yanoikuyae</name>
    <name type="common">Sphingomonas yanoikuyae</name>
    <dbReference type="NCBI Taxonomy" id="13690"/>
    <lineage>
        <taxon>Bacteria</taxon>
        <taxon>Pseudomonadati</taxon>
        <taxon>Pseudomonadota</taxon>
        <taxon>Alphaproteobacteria</taxon>
        <taxon>Sphingomonadales</taxon>
        <taxon>Sphingomonadaceae</taxon>
        <taxon>Sphingobium</taxon>
    </lineage>
</organism>
<proteinExistence type="predicted"/>
<protein>
    <submittedName>
        <fullName evidence="1">Uncharacterized protein</fullName>
    </submittedName>
</protein>
<name>A0A9X7YCK3_SPHYA</name>
<evidence type="ECO:0000313" key="2">
    <source>
        <dbReference type="Proteomes" id="UP000515377"/>
    </source>
</evidence>
<evidence type="ECO:0000313" key="1">
    <source>
        <dbReference type="EMBL" id="QNG45338.1"/>
    </source>
</evidence>
<dbReference type="Proteomes" id="UP000515377">
    <property type="component" value="Chromosome"/>
</dbReference>
<dbReference type="AlphaFoldDB" id="A0A9X7YCK3"/>